<evidence type="ECO:0000313" key="3">
    <source>
        <dbReference type="Proteomes" id="UP000287766"/>
    </source>
</evidence>
<dbReference type="SMART" id="SM00671">
    <property type="entry name" value="SEL1"/>
    <property type="match status" value="3"/>
</dbReference>
<dbReference type="AlphaFoldDB" id="A0A7Z7ETV0"/>
<protein>
    <recommendedName>
        <fullName evidence="4">Sel1 repeat family protein</fullName>
    </recommendedName>
</protein>
<dbReference type="PANTHER" id="PTHR11102">
    <property type="entry name" value="SEL-1-LIKE PROTEIN"/>
    <property type="match status" value="1"/>
</dbReference>
<gene>
    <name evidence="2" type="ORF">CWE22_04600</name>
</gene>
<evidence type="ECO:0000313" key="2">
    <source>
        <dbReference type="EMBL" id="RUO41452.1"/>
    </source>
</evidence>
<dbReference type="Pfam" id="PF08238">
    <property type="entry name" value="Sel1"/>
    <property type="match status" value="3"/>
</dbReference>
<proteinExistence type="predicted"/>
<dbReference type="InterPro" id="IPR050767">
    <property type="entry name" value="Sel1_AlgK"/>
</dbReference>
<comment type="caution">
    <text evidence="2">The sequence shown here is derived from an EMBL/GenBank/DDBJ whole genome shotgun (WGS) entry which is preliminary data.</text>
</comment>
<evidence type="ECO:0000256" key="1">
    <source>
        <dbReference type="SAM" id="SignalP"/>
    </source>
</evidence>
<dbReference type="InterPro" id="IPR011990">
    <property type="entry name" value="TPR-like_helical_dom_sf"/>
</dbReference>
<dbReference type="Proteomes" id="UP000287766">
    <property type="component" value="Unassembled WGS sequence"/>
</dbReference>
<feature type="chain" id="PRO_5031019066" description="Sel1 repeat family protein" evidence="1">
    <location>
        <begin position="28"/>
        <end position="311"/>
    </location>
</feature>
<dbReference type="InterPro" id="IPR006597">
    <property type="entry name" value="Sel1-like"/>
</dbReference>
<sequence length="311" mass="34346">MKTQTYLTCGTFLLLALVVSFSTSVFAQEILNTNDWAETECRSAQCSEDMKRLVKFSLNGSPDAQVIVALAYANGEGLEQNLDLARQHLKRALRNNDPRAWYIYSNWLKKGISVDADLVEAEYAFQRALRQDHPSALFEQAVRNLNLEGGTNQKVVQWLERAAKQNHQPSQYLLAQLLAAGVGVPADADRAAILFGKLSRFNYKESRERLASLVESEAIQEQTVTALQSESSPYQNVERISVSGTRITMESYIGELASTLDNMNIYTGRSTGTNIRGQVCGQGFAMCGAMYPAYGSPAATALGVILRKAHF</sequence>
<feature type="signal peptide" evidence="1">
    <location>
        <begin position="1"/>
        <end position="27"/>
    </location>
</feature>
<keyword evidence="3" id="KW-1185">Reference proteome</keyword>
<dbReference type="PANTHER" id="PTHR11102:SF160">
    <property type="entry name" value="ERAD-ASSOCIATED E3 UBIQUITIN-PROTEIN LIGASE COMPONENT HRD3"/>
    <property type="match status" value="1"/>
</dbReference>
<dbReference type="RefSeq" id="WP_169930188.1">
    <property type="nucleotide sequence ID" value="NZ_PIPR01000001.1"/>
</dbReference>
<accession>A0A7Z7ETV0</accession>
<dbReference type="Gene3D" id="1.25.40.10">
    <property type="entry name" value="Tetratricopeptide repeat domain"/>
    <property type="match status" value="1"/>
</dbReference>
<dbReference type="EMBL" id="PIPR01000001">
    <property type="protein sequence ID" value="RUO41452.1"/>
    <property type="molecule type" value="Genomic_DNA"/>
</dbReference>
<name>A0A7Z7ETV0_9GAMM</name>
<reference evidence="3" key="1">
    <citation type="journal article" date="2018" name="Front. Microbiol.">
        <title>Genome-Based Analysis Reveals the Taxonomy and Diversity of the Family Idiomarinaceae.</title>
        <authorList>
            <person name="Liu Y."/>
            <person name="Lai Q."/>
            <person name="Shao Z."/>
        </authorList>
    </citation>
    <scope>NUCLEOTIDE SEQUENCE [LARGE SCALE GENOMIC DNA]</scope>
    <source>
        <strain evidence="3">KYW314</strain>
    </source>
</reference>
<keyword evidence="1" id="KW-0732">Signal</keyword>
<dbReference type="SUPFAM" id="SSF81901">
    <property type="entry name" value="HCP-like"/>
    <property type="match status" value="1"/>
</dbReference>
<evidence type="ECO:0008006" key="4">
    <source>
        <dbReference type="Google" id="ProtNLM"/>
    </source>
</evidence>
<organism evidence="2 3">
    <name type="scientific">Pseudidiomarina aestuarii</name>
    <dbReference type="NCBI Taxonomy" id="624146"/>
    <lineage>
        <taxon>Bacteria</taxon>
        <taxon>Pseudomonadati</taxon>
        <taxon>Pseudomonadota</taxon>
        <taxon>Gammaproteobacteria</taxon>
        <taxon>Alteromonadales</taxon>
        <taxon>Idiomarinaceae</taxon>
        <taxon>Pseudidiomarina</taxon>
    </lineage>
</organism>